<protein>
    <submittedName>
        <fullName evidence="4">Acyl Carrier Protein</fullName>
    </submittedName>
</protein>
<gene>
    <name evidence="4" type="primary">sle_03280</name>
</gene>
<evidence type="ECO:0000259" key="3">
    <source>
        <dbReference type="PROSITE" id="PS50075"/>
    </source>
</evidence>
<dbReference type="GO" id="GO:0017000">
    <property type="term" value="P:antibiotic biosynthetic process"/>
    <property type="evidence" value="ECO:0007669"/>
    <property type="project" value="UniProtKB-ARBA"/>
</dbReference>
<feature type="domain" description="Carrier" evidence="3">
    <location>
        <begin position="23"/>
        <end position="98"/>
    </location>
</feature>
<dbReference type="InterPro" id="IPR036736">
    <property type="entry name" value="ACP-like_sf"/>
</dbReference>
<dbReference type="GO" id="GO:0031177">
    <property type="term" value="F:phosphopantetheine binding"/>
    <property type="evidence" value="ECO:0007669"/>
    <property type="project" value="InterPro"/>
</dbReference>
<keyword evidence="1" id="KW-0596">Phosphopantetheine</keyword>
<dbReference type="InterPro" id="IPR009081">
    <property type="entry name" value="PP-bd_ACP"/>
</dbReference>
<sequence>MDMSDTKTTRELLRELPAHEVREEIEALVEELFKDALLMEADEELPLQVSYFDLGLTSLRLTRIKQQLEELLDLSINTNVLFNEPTVEQLVWYLTDLLAGASAAHLPAQ</sequence>
<evidence type="ECO:0000256" key="1">
    <source>
        <dbReference type="ARBA" id="ARBA00022450"/>
    </source>
</evidence>
<dbReference type="SMART" id="SM00823">
    <property type="entry name" value="PKS_PP"/>
    <property type="match status" value="1"/>
</dbReference>
<dbReference type="EMBL" id="LN831790">
    <property type="protein sequence ID" value="CQR59790.1"/>
    <property type="molecule type" value="Genomic_DNA"/>
</dbReference>
<name>A0A0F7VLP5_STRLW</name>
<dbReference type="Proteomes" id="UP000035016">
    <property type="component" value="Chromosome Chromosome"/>
</dbReference>
<organism evidence="4 5">
    <name type="scientific">Streptomyces leeuwenhoekii</name>
    <dbReference type="NCBI Taxonomy" id="1437453"/>
    <lineage>
        <taxon>Bacteria</taxon>
        <taxon>Bacillati</taxon>
        <taxon>Actinomycetota</taxon>
        <taxon>Actinomycetes</taxon>
        <taxon>Kitasatosporales</taxon>
        <taxon>Streptomycetaceae</taxon>
        <taxon>Streptomyces</taxon>
    </lineage>
</organism>
<dbReference type="SUPFAM" id="SSF47336">
    <property type="entry name" value="ACP-like"/>
    <property type="match status" value="1"/>
</dbReference>
<reference evidence="4 5" key="1">
    <citation type="submission" date="2015-02" db="EMBL/GenBank/DDBJ databases">
        <authorList>
            <person name="Gomez-Escribano P.J."/>
        </authorList>
    </citation>
    <scope>NUCLEOTIDE SEQUENCE [LARGE SCALE GENOMIC DNA]</scope>
    <source>
        <strain evidence="5">C34 (DSM 42122 / NRRL B-24963)</strain>
    </source>
</reference>
<dbReference type="InterPro" id="IPR020806">
    <property type="entry name" value="PKS_PP-bd"/>
</dbReference>
<dbReference type="Pfam" id="PF00550">
    <property type="entry name" value="PP-binding"/>
    <property type="match status" value="1"/>
</dbReference>
<dbReference type="KEGG" id="sle:sle_03280"/>
<evidence type="ECO:0000256" key="2">
    <source>
        <dbReference type="ARBA" id="ARBA00022553"/>
    </source>
</evidence>
<proteinExistence type="predicted"/>
<dbReference type="PROSITE" id="PS50075">
    <property type="entry name" value="CARRIER"/>
    <property type="match status" value="1"/>
</dbReference>
<dbReference type="AlphaFoldDB" id="A0A0F7VLP5"/>
<keyword evidence="2" id="KW-0597">Phosphoprotein</keyword>
<evidence type="ECO:0000313" key="5">
    <source>
        <dbReference type="Proteomes" id="UP000035016"/>
    </source>
</evidence>
<dbReference type="Gene3D" id="1.10.1200.10">
    <property type="entry name" value="ACP-like"/>
    <property type="match status" value="1"/>
</dbReference>
<accession>A0A0F7VLP5</accession>
<evidence type="ECO:0000313" key="4">
    <source>
        <dbReference type="EMBL" id="CQR59790.1"/>
    </source>
</evidence>